<evidence type="ECO:0000313" key="1">
    <source>
        <dbReference type="EMBL" id="QOR57640.1"/>
    </source>
</evidence>
<organism evidence="1 2">
    <name type="scientific">uncultured phage cr130_1</name>
    <dbReference type="NCBI Taxonomy" id="2772092"/>
    <lineage>
        <taxon>Viruses</taxon>
        <taxon>Duplodnaviria</taxon>
        <taxon>Heunggongvirae</taxon>
        <taxon>Uroviricota</taxon>
        <taxon>Caudoviricetes</taxon>
        <taxon>Crassvirales</taxon>
        <taxon>Suoliviridae</taxon>
        <taxon>Oafivirinae</taxon>
        <taxon>Chuhaivirus</taxon>
        <taxon>Chuhaivirus simiae</taxon>
    </lineage>
</organism>
<name>A0A7M1RXB5_9CAUD</name>
<accession>A0A7M1RXB5</accession>
<dbReference type="KEGG" id="vg:65131793"/>
<dbReference type="GeneID" id="65131793"/>
<proteinExistence type="predicted"/>
<dbReference type="EMBL" id="MT774408">
    <property type="protein sequence ID" value="QOR57640.1"/>
    <property type="molecule type" value="Genomic_DNA"/>
</dbReference>
<evidence type="ECO:0000313" key="2">
    <source>
        <dbReference type="Proteomes" id="UP000594028"/>
    </source>
</evidence>
<reference evidence="1 2" key="1">
    <citation type="submission" date="2020-07" db="EMBL/GenBank/DDBJ databases">
        <title>Taxonomic proposal: Crassvirales, a new order of highly abundant and diverse bacterial viruses.</title>
        <authorList>
            <person name="Shkoporov A.N."/>
            <person name="Stockdale S.R."/>
            <person name="Guerin E."/>
            <person name="Ross R.P."/>
            <person name="Hill C."/>
        </authorList>
    </citation>
    <scope>NUCLEOTIDE SEQUENCE [LARGE SCALE GENOMIC DNA]</scope>
</reference>
<dbReference type="Proteomes" id="UP000594028">
    <property type="component" value="Segment"/>
</dbReference>
<sequence length="234" mass="26837">MTYRDVYKKFMIEYDKADISSSYPSLTIYEVATLLDKATLALIAQKVTGNNPRLTTMDIDMKSISDLLSIIINKQVDFDTSTYNTMGISNLHILTPYLNDLLYPIHIVANGDYTKIIKFIPSIYADKFYKTHNNHPWIKSPVAYMSNGSIYVLHSDDDSDFFDQLILKLPMLYIKKPDKFTVNLMDKTGQKQELEFPLSDNMCEELINLAIIFACRNVSDPRISTEIQTKSLES</sequence>
<dbReference type="RefSeq" id="YP_010113280.1">
    <property type="nucleotide sequence ID" value="NC_055901.1"/>
</dbReference>
<keyword evidence="2" id="KW-1185">Reference proteome</keyword>
<protein>
    <submittedName>
        <fullName evidence="1">Uncharacterized protein</fullName>
    </submittedName>
</protein>